<keyword evidence="2" id="KW-0862">Zinc</keyword>
<sequence>MNASAPARHFSPDDLRKWLDEQTLAKAAAYARAVSQLHVSDYEVSALVQGSAPRPYTVRVVFHPGRRGIIASMHCTCPLVTSCKHCAATMIEAIRQRSETRVLPDPRVLAWVKDLRGLVDVPAKKAVVNRQREQLFYVLSYGAQPPSLDVNLYKARLRSDGSLPDNIDPWSNIERALISPPSFVSDEDLAILRLLWVTRERAGYFVQLRLEGRQVGDLLPRMLATGRCVLGEDSRLPLRAGAPLSASLAWRLGEDGMTHAVADLPGRPDALVLPTEPPWYVDTRSGECGALDLGIAPRLALSLLSAPPLRPVDAAVVAQALGELMPQLPRPDTRGTEGLREIRAQPQARLRLFSLPTNTARRWRHYTLIFNGVLDLAQPYFDYGGLAVPLDDTREFRQLGDEAVRLVRDRAAEERLLEALAQQGFEAVPMGIFQPWALPDEKNLFALASEEAWAGWMRHLAPALRAAGWVLERDTSFRHHIIDIDDFSTAVAEGEPGWLDVSMGFELEGRRIALAPILAGLLAEHPQLASKGALDKLREGEQLQVALEDGQRVRFPVSRIKPVLRTFIDLFDGQDTLRVSKLDAPRLDALVDIGDKRGLQAVMAARERLAELAKRAPVRAPKGLGVALRPYQLEGLAWLQTLRASGLAGILADDMGLGKTAQTLAHLLVEKQAERLDKPALVVLPTSLVFNWRREAARVAPALSVLTLHGPQRDFAAIDKHDIVLTTYPLVWRDADELLKHEFHLLILDEAQTVKNAASKAAGVVRQLKARHRLCLTGTPMENHLGELWAQFDFLLPGFLGDAQDFTRRWRTPIEKGNDGLRRELLRDRVKPFILRRRKDEVATELPPKSIVVRSVDIEGGQRDLYETVRAAMDDKVRQEVASKGFKRSQIVILDALLKLRQVCCDPRLLSLESAQKVKEHAKLELLMEMLPELVEEGRSVLLFSQFTGMLDLIAEALKAAEMPYLMLTGKTRNRESVVRRFQEGAAPLFLISLKAGGVGLNLTQADTVIHVDPWWNPAAEDQATDRAHRIGQTKPVFVYKLVVAGSIEERIVALQEKKSALAAAVLSGDMPGDLKFSEDDLAQLFAPLPDVPGKGDKPARRRT</sequence>
<dbReference type="SUPFAM" id="SSF52540">
    <property type="entry name" value="P-loop containing nucleoside triphosphate hydrolases"/>
    <property type="match status" value="2"/>
</dbReference>
<dbReference type="InterPro" id="IPR007527">
    <property type="entry name" value="Znf_SWIM"/>
</dbReference>
<feature type="domain" description="Helicase C-terminal" evidence="5">
    <location>
        <begin position="926"/>
        <end position="1083"/>
    </location>
</feature>
<dbReference type="Pfam" id="PF00271">
    <property type="entry name" value="Helicase_C"/>
    <property type="match status" value="1"/>
</dbReference>
<dbReference type="SMART" id="SM00487">
    <property type="entry name" value="DEXDc"/>
    <property type="match status" value="1"/>
</dbReference>
<evidence type="ECO:0000259" key="3">
    <source>
        <dbReference type="PROSITE" id="PS50966"/>
    </source>
</evidence>
<feature type="domain" description="SWIM-type" evidence="3">
    <location>
        <begin position="56"/>
        <end position="94"/>
    </location>
</feature>
<keyword evidence="2" id="KW-0479">Metal-binding</keyword>
<keyword evidence="2" id="KW-0863">Zinc-finger</keyword>
<evidence type="ECO:0000256" key="2">
    <source>
        <dbReference type="PROSITE-ProRule" id="PRU00325"/>
    </source>
</evidence>
<protein>
    <submittedName>
        <fullName evidence="6">DEAD/DEAH box helicase</fullName>
    </submittedName>
</protein>
<dbReference type="InterPro" id="IPR014001">
    <property type="entry name" value="Helicase_ATP-bd"/>
</dbReference>
<evidence type="ECO:0000313" key="7">
    <source>
        <dbReference type="Proteomes" id="UP001410394"/>
    </source>
</evidence>
<comment type="caution">
    <text evidence="6">The sequence shown here is derived from an EMBL/GenBank/DDBJ whole genome shotgun (WGS) entry which is preliminary data.</text>
</comment>
<dbReference type="CDD" id="cd18793">
    <property type="entry name" value="SF2_C_SNF"/>
    <property type="match status" value="1"/>
</dbReference>
<dbReference type="GO" id="GO:0004386">
    <property type="term" value="F:helicase activity"/>
    <property type="evidence" value="ECO:0007669"/>
    <property type="project" value="UniProtKB-KW"/>
</dbReference>
<gene>
    <name evidence="6" type="ORF">ABDB84_09380</name>
</gene>
<dbReference type="InterPro" id="IPR001650">
    <property type="entry name" value="Helicase_C-like"/>
</dbReference>
<keyword evidence="6" id="KW-0347">Helicase</keyword>
<organism evidence="6 7">
    <name type="scientific">Uliginosibacterium sediminicola</name>
    <dbReference type="NCBI Taxonomy" id="2024550"/>
    <lineage>
        <taxon>Bacteria</taxon>
        <taxon>Pseudomonadati</taxon>
        <taxon>Pseudomonadota</taxon>
        <taxon>Betaproteobacteria</taxon>
        <taxon>Rhodocyclales</taxon>
        <taxon>Zoogloeaceae</taxon>
        <taxon>Uliginosibacterium</taxon>
    </lineage>
</organism>
<dbReference type="Pfam" id="PF00176">
    <property type="entry name" value="SNF2-rel_dom"/>
    <property type="match status" value="1"/>
</dbReference>
<dbReference type="InterPro" id="IPR049730">
    <property type="entry name" value="SNF2/RAD54-like_C"/>
</dbReference>
<keyword evidence="6" id="KW-0547">Nucleotide-binding</keyword>
<evidence type="ECO:0000313" key="6">
    <source>
        <dbReference type="EMBL" id="MEN3068688.1"/>
    </source>
</evidence>
<dbReference type="InterPro" id="IPR038718">
    <property type="entry name" value="SNF2-like_sf"/>
</dbReference>
<dbReference type="PANTHER" id="PTHR10799">
    <property type="entry name" value="SNF2/RAD54 HELICASE FAMILY"/>
    <property type="match status" value="1"/>
</dbReference>
<name>A0ABU9YY16_9RHOO</name>
<evidence type="ECO:0000256" key="1">
    <source>
        <dbReference type="ARBA" id="ARBA00022801"/>
    </source>
</evidence>
<dbReference type="PROSITE" id="PS51192">
    <property type="entry name" value="HELICASE_ATP_BIND_1"/>
    <property type="match status" value="1"/>
</dbReference>
<dbReference type="EMBL" id="JBDIVE010000004">
    <property type="protein sequence ID" value="MEN3068688.1"/>
    <property type="molecule type" value="Genomic_DNA"/>
</dbReference>
<accession>A0ABU9YY16</accession>
<dbReference type="Gene3D" id="3.40.50.300">
    <property type="entry name" value="P-loop containing nucleotide triphosphate hydrolases"/>
    <property type="match status" value="1"/>
</dbReference>
<reference evidence="6 7" key="1">
    <citation type="journal article" date="2018" name="Int. J. Syst. Evol. Microbiol.">
        <title>Uliginosibacterium sediminicola sp. nov., isolated from freshwater sediment.</title>
        <authorList>
            <person name="Hwang W.M."/>
            <person name="Kim S.M."/>
            <person name="Kang K."/>
            <person name="Ahn T.Y."/>
        </authorList>
    </citation>
    <scope>NUCLEOTIDE SEQUENCE [LARGE SCALE GENOMIC DNA]</scope>
    <source>
        <strain evidence="6 7">M1-21</strain>
    </source>
</reference>
<feature type="domain" description="Helicase ATP-binding" evidence="4">
    <location>
        <begin position="640"/>
        <end position="798"/>
    </location>
</feature>
<evidence type="ECO:0000259" key="4">
    <source>
        <dbReference type="PROSITE" id="PS51192"/>
    </source>
</evidence>
<dbReference type="InterPro" id="IPR000330">
    <property type="entry name" value="SNF2_N"/>
</dbReference>
<dbReference type="SMART" id="SM00490">
    <property type="entry name" value="HELICc"/>
    <property type="match status" value="1"/>
</dbReference>
<dbReference type="PROSITE" id="PS50966">
    <property type="entry name" value="ZF_SWIM"/>
    <property type="match status" value="1"/>
</dbReference>
<evidence type="ECO:0000259" key="5">
    <source>
        <dbReference type="PROSITE" id="PS51194"/>
    </source>
</evidence>
<dbReference type="Gene3D" id="3.40.50.10810">
    <property type="entry name" value="Tandem AAA-ATPase domain"/>
    <property type="match status" value="1"/>
</dbReference>
<dbReference type="RefSeq" id="WP_345919460.1">
    <property type="nucleotide sequence ID" value="NZ_JBDIVE010000004.1"/>
</dbReference>
<dbReference type="Proteomes" id="UP001410394">
    <property type="component" value="Unassembled WGS sequence"/>
</dbReference>
<dbReference type="PROSITE" id="PS51194">
    <property type="entry name" value="HELICASE_CTER"/>
    <property type="match status" value="1"/>
</dbReference>
<keyword evidence="1" id="KW-0378">Hydrolase</keyword>
<keyword evidence="7" id="KW-1185">Reference proteome</keyword>
<dbReference type="CDD" id="cd18012">
    <property type="entry name" value="DEXQc_arch_SWI2_SNF2"/>
    <property type="match status" value="1"/>
</dbReference>
<keyword evidence="6" id="KW-0067">ATP-binding</keyword>
<dbReference type="InterPro" id="IPR027417">
    <property type="entry name" value="P-loop_NTPase"/>
</dbReference>
<proteinExistence type="predicted"/>